<evidence type="ECO:0000313" key="1">
    <source>
        <dbReference type="EMBL" id="GLT20466.1"/>
    </source>
</evidence>
<dbReference type="EMBL" id="BSPW01000123">
    <property type="protein sequence ID" value="GLT20466.1"/>
    <property type="molecule type" value="Genomic_DNA"/>
</dbReference>
<protein>
    <recommendedName>
        <fullName evidence="3">Integrase</fullName>
    </recommendedName>
</protein>
<evidence type="ECO:0000313" key="2">
    <source>
        <dbReference type="Proteomes" id="UP001157138"/>
    </source>
</evidence>
<proteinExistence type="predicted"/>
<gene>
    <name evidence="1" type="ORF">GCM10007938_42510</name>
</gene>
<organism evidence="1 2">
    <name type="scientific">Vibrio zhanjiangensis</name>
    <dbReference type="NCBI Taxonomy" id="1046128"/>
    <lineage>
        <taxon>Bacteria</taxon>
        <taxon>Pseudomonadati</taxon>
        <taxon>Pseudomonadota</taxon>
        <taxon>Gammaproteobacteria</taxon>
        <taxon>Vibrionales</taxon>
        <taxon>Vibrionaceae</taxon>
        <taxon>Vibrio</taxon>
    </lineage>
</organism>
<dbReference type="Proteomes" id="UP001157138">
    <property type="component" value="Unassembled WGS sequence"/>
</dbReference>
<accession>A0ABQ6F5E5</accession>
<dbReference type="RefSeq" id="WP_284194295.1">
    <property type="nucleotide sequence ID" value="NZ_BSPW01000123.1"/>
</dbReference>
<name>A0ABQ6F5E5_9VIBR</name>
<reference evidence="2" key="1">
    <citation type="journal article" date="2019" name="Int. J. Syst. Evol. Microbiol.">
        <title>The Global Catalogue of Microorganisms (GCM) 10K type strain sequencing project: providing services to taxonomists for standard genome sequencing and annotation.</title>
        <authorList>
            <consortium name="The Broad Institute Genomics Platform"/>
            <consortium name="The Broad Institute Genome Sequencing Center for Infectious Disease"/>
            <person name="Wu L."/>
            <person name="Ma J."/>
        </authorList>
    </citation>
    <scope>NUCLEOTIDE SEQUENCE [LARGE SCALE GENOMIC DNA]</scope>
    <source>
        <strain evidence="2">NBRC 108723</strain>
    </source>
</reference>
<comment type="caution">
    <text evidence="1">The sequence shown here is derived from an EMBL/GenBank/DDBJ whole genome shotgun (WGS) entry which is preliminary data.</text>
</comment>
<sequence>MSKHSYYRNKKEEQTAKKQAAVRRKIETWRECQEVGLNPLKDLQWIR</sequence>
<keyword evidence="2" id="KW-1185">Reference proteome</keyword>
<evidence type="ECO:0008006" key="3">
    <source>
        <dbReference type="Google" id="ProtNLM"/>
    </source>
</evidence>